<evidence type="ECO:0008006" key="4">
    <source>
        <dbReference type="Google" id="ProtNLM"/>
    </source>
</evidence>
<accession>A0ABQ1TYG8</accession>
<protein>
    <recommendedName>
        <fullName evidence="4">Zn-ribbon protein</fullName>
    </recommendedName>
</protein>
<proteinExistence type="predicted"/>
<feature type="transmembrane region" description="Helical" evidence="1">
    <location>
        <begin position="57"/>
        <end position="78"/>
    </location>
</feature>
<comment type="caution">
    <text evidence="2">The sequence shown here is derived from an EMBL/GenBank/DDBJ whole genome shotgun (WGS) entry which is preliminary data.</text>
</comment>
<feature type="transmembrane region" description="Helical" evidence="1">
    <location>
        <begin position="90"/>
        <end position="110"/>
    </location>
</feature>
<evidence type="ECO:0000313" key="3">
    <source>
        <dbReference type="Proteomes" id="UP000638462"/>
    </source>
</evidence>
<sequence length="115" mass="13573">MRSMEKDMAIISCPQCAKSISDKHKQCPHCECQVTDLSNEQLQQMQKETRIRRQQKFMNQSFLALILFLGGFFCFYFMHPEAKSPEWYAYSAAMAVGFVWYIISRIYLVVLKKKK</sequence>
<organism evidence="2 3">
    <name type="scientific">Pseudoalteromonas gelatinilytica</name>
    <dbReference type="NCBI Taxonomy" id="1703256"/>
    <lineage>
        <taxon>Bacteria</taxon>
        <taxon>Pseudomonadati</taxon>
        <taxon>Pseudomonadota</taxon>
        <taxon>Gammaproteobacteria</taxon>
        <taxon>Alteromonadales</taxon>
        <taxon>Pseudoalteromonadaceae</taxon>
        <taxon>Pseudoalteromonas</taxon>
    </lineage>
</organism>
<keyword evidence="3" id="KW-1185">Reference proteome</keyword>
<dbReference type="Proteomes" id="UP000638462">
    <property type="component" value="Unassembled WGS sequence"/>
</dbReference>
<gene>
    <name evidence="2" type="ORF">GCM10008027_32050</name>
</gene>
<dbReference type="EMBL" id="BMIT01000013">
    <property type="protein sequence ID" value="GGF04632.1"/>
    <property type="molecule type" value="Genomic_DNA"/>
</dbReference>
<reference evidence="3" key="1">
    <citation type="journal article" date="2019" name="Int. J. Syst. Evol. Microbiol.">
        <title>The Global Catalogue of Microorganisms (GCM) 10K type strain sequencing project: providing services to taxonomists for standard genome sequencing and annotation.</title>
        <authorList>
            <consortium name="The Broad Institute Genomics Platform"/>
            <consortium name="The Broad Institute Genome Sequencing Center for Infectious Disease"/>
            <person name="Wu L."/>
            <person name="Ma J."/>
        </authorList>
    </citation>
    <scope>NUCLEOTIDE SEQUENCE [LARGE SCALE GENOMIC DNA]</scope>
    <source>
        <strain evidence="3">CGMCC 1.15394</strain>
    </source>
</reference>
<evidence type="ECO:0000256" key="1">
    <source>
        <dbReference type="SAM" id="Phobius"/>
    </source>
</evidence>
<keyword evidence="1" id="KW-1133">Transmembrane helix</keyword>
<keyword evidence="1" id="KW-0812">Transmembrane</keyword>
<name>A0ABQ1TYG8_9GAMM</name>
<keyword evidence="1" id="KW-0472">Membrane</keyword>
<evidence type="ECO:0000313" key="2">
    <source>
        <dbReference type="EMBL" id="GGF04632.1"/>
    </source>
</evidence>